<dbReference type="AlphaFoldDB" id="A0A379VWN0"/>
<dbReference type="InterPro" id="IPR025538">
    <property type="entry name" value="DUF4424"/>
</dbReference>
<evidence type="ECO:0000259" key="2">
    <source>
        <dbReference type="Pfam" id="PF14415"/>
    </source>
</evidence>
<organism evidence="3 4">
    <name type="scientific">Salmonella enterica I</name>
    <dbReference type="NCBI Taxonomy" id="59201"/>
    <lineage>
        <taxon>Bacteria</taxon>
        <taxon>Pseudomonadati</taxon>
        <taxon>Pseudomonadota</taxon>
        <taxon>Gammaproteobacteria</taxon>
        <taxon>Enterobacterales</taxon>
        <taxon>Enterobacteriaceae</taxon>
        <taxon>Salmonella</taxon>
    </lineage>
</organism>
<reference evidence="3 4" key="1">
    <citation type="submission" date="2018-06" db="EMBL/GenBank/DDBJ databases">
        <authorList>
            <consortium name="Pathogen Informatics"/>
            <person name="Doyle S."/>
        </authorList>
    </citation>
    <scope>NUCLEOTIDE SEQUENCE [LARGE SCALE GENOMIC DNA]</scope>
    <source>
        <strain evidence="3 4">NCTC8256</strain>
    </source>
</reference>
<evidence type="ECO:0000313" key="3">
    <source>
        <dbReference type="EMBL" id="SUH11013.1"/>
    </source>
</evidence>
<protein>
    <recommendedName>
        <fullName evidence="2">DUF4424 domain-containing protein</fullName>
    </recommendedName>
</protein>
<proteinExistence type="predicted"/>
<accession>A0A379VWN0</accession>
<dbReference type="EMBL" id="UGXR01000001">
    <property type="protein sequence ID" value="SUH11013.1"/>
    <property type="molecule type" value="Genomic_DNA"/>
</dbReference>
<gene>
    <name evidence="3" type="ORF">NCTC8256_05042</name>
</gene>
<feature type="domain" description="DUF4424" evidence="2">
    <location>
        <begin position="35"/>
        <end position="311"/>
    </location>
</feature>
<feature type="signal peptide" evidence="1">
    <location>
        <begin position="1"/>
        <end position="32"/>
    </location>
</feature>
<dbReference type="Proteomes" id="UP000254346">
    <property type="component" value="Unassembled WGS sequence"/>
</dbReference>
<dbReference type="Pfam" id="PF14415">
    <property type="entry name" value="DUF4424"/>
    <property type="match status" value="1"/>
</dbReference>
<feature type="chain" id="PRO_5016565437" description="DUF4424 domain-containing protein" evidence="1">
    <location>
        <begin position="33"/>
        <end position="321"/>
    </location>
</feature>
<keyword evidence="1" id="KW-0732">Signal</keyword>
<sequence length="321" mass="35716">MLCVIISNHLLMKKIAFGFPLLLAVLPHPAQANEAVANSSLHLLAQSDIQLAKERLLIERDRINADYLFVNPTAQDIIVPVVFPMPPLSFSDVNEVGEDYIPGIRNIKIRVDGQIVTPQPRWTVVLNAPQEEITDKLQQAGWTVEQLIAALSDGEFSPPVDLPALPPEWFKDNQPQFTIQRNFVWQQTFPAGKAVTIHQVYTPSVSLSALMSTDELDDDNTCPTAENRQQIQQALDQLMATQGPAGALGQNRMDVVLTGDPAWKEGDIGEFTLRLHGDAITTCFQPPLTRINATTLEFKQKNFRPAENLAVTFYSLSSMYE</sequence>
<evidence type="ECO:0000256" key="1">
    <source>
        <dbReference type="SAM" id="SignalP"/>
    </source>
</evidence>
<name>A0A379VWN0_SALET</name>
<evidence type="ECO:0000313" key="4">
    <source>
        <dbReference type="Proteomes" id="UP000254346"/>
    </source>
</evidence>
<dbReference type="Gene3D" id="2.60.40.3680">
    <property type="match status" value="1"/>
</dbReference>